<gene>
    <name evidence="2" type="ORF">GCM10009745_71040</name>
</gene>
<keyword evidence="1" id="KW-0812">Transmembrane</keyword>
<dbReference type="Proteomes" id="UP001500280">
    <property type="component" value="Unassembled WGS sequence"/>
</dbReference>
<evidence type="ECO:0000313" key="3">
    <source>
        <dbReference type="Proteomes" id="UP001500280"/>
    </source>
</evidence>
<feature type="transmembrane region" description="Helical" evidence="1">
    <location>
        <begin position="108"/>
        <end position="129"/>
    </location>
</feature>
<name>A0ABP4UV77_9ACTN</name>
<reference evidence="3" key="1">
    <citation type="journal article" date="2019" name="Int. J. Syst. Evol. Microbiol.">
        <title>The Global Catalogue of Microorganisms (GCM) 10K type strain sequencing project: providing services to taxonomists for standard genome sequencing and annotation.</title>
        <authorList>
            <consortium name="The Broad Institute Genomics Platform"/>
            <consortium name="The Broad Institute Genome Sequencing Center for Infectious Disease"/>
            <person name="Wu L."/>
            <person name="Ma J."/>
        </authorList>
    </citation>
    <scope>NUCLEOTIDE SEQUENCE [LARGE SCALE GENOMIC DNA]</scope>
    <source>
        <strain evidence="3">JCM 14307</strain>
    </source>
</reference>
<keyword evidence="1" id="KW-0472">Membrane</keyword>
<evidence type="ECO:0000256" key="1">
    <source>
        <dbReference type="SAM" id="Phobius"/>
    </source>
</evidence>
<feature type="transmembrane region" description="Helical" evidence="1">
    <location>
        <begin position="44"/>
        <end position="68"/>
    </location>
</feature>
<keyword evidence="3" id="KW-1185">Reference proteome</keyword>
<proteinExistence type="predicted"/>
<feature type="transmembrane region" description="Helical" evidence="1">
    <location>
        <begin position="80"/>
        <end position="102"/>
    </location>
</feature>
<accession>A0ABP4UV77</accession>
<sequence>MDRAVSGRVRVLAVIGAAVVASGLNFVVAKTAIAAGASAEFGPLMLPTFAVLTVVGVAAGFAGWVVVARRAKRPAAALRVIVPGVLLLSMTPDVVLLATGFIPHSSGIGVAALALMHLVVAAVTVPVCARVLPVGVDRQAAERSRATLLTRPIA</sequence>
<evidence type="ECO:0000313" key="2">
    <source>
        <dbReference type="EMBL" id="GAA1712613.1"/>
    </source>
</evidence>
<comment type="caution">
    <text evidence="2">The sequence shown here is derived from an EMBL/GenBank/DDBJ whole genome shotgun (WGS) entry which is preliminary data.</text>
</comment>
<dbReference type="EMBL" id="BAAANF010000023">
    <property type="protein sequence ID" value="GAA1712613.1"/>
    <property type="molecule type" value="Genomic_DNA"/>
</dbReference>
<dbReference type="Pfam" id="PF19545">
    <property type="entry name" value="DUF6069"/>
    <property type="match status" value="1"/>
</dbReference>
<dbReference type="InterPro" id="IPR045713">
    <property type="entry name" value="DUF6069"/>
</dbReference>
<protein>
    <submittedName>
        <fullName evidence="2">Uncharacterized protein</fullName>
    </submittedName>
</protein>
<organism evidence="2 3">
    <name type="scientific">Kribbella yunnanensis</name>
    <dbReference type="NCBI Taxonomy" id="190194"/>
    <lineage>
        <taxon>Bacteria</taxon>
        <taxon>Bacillati</taxon>
        <taxon>Actinomycetota</taxon>
        <taxon>Actinomycetes</taxon>
        <taxon>Propionibacteriales</taxon>
        <taxon>Kribbellaceae</taxon>
        <taxon>Kribbella</taxon>
    </lineage>
</organism>
<keyword evidence="1" id="KW-1133">Transmembrane helix</keyword>